<evidence type="ECO:0008006" key="4">
    <source>
        <dbReference type="Google" id="ProtNLM"/>
    </source>
</evidence>
<proteinExistence type="predicted"/>
<sequence>MRALFVALLFLFPLMAHSEVKTEVYCFRSQEGKSINFELRTYYDSAAKWQGASVKYSKSKEAITLVYGGAEEESPNPNRPPEITMKWVEVSGGMVTGDYVMASQDPFIYGVVYTNRKSGKKYIFERDSNMSALPETGCQW</sequence>
<dbReference type="EMBL" id="CP022313">
    <property type="protein sequence ID" value="AXJ08187.1"/>
    <property type="molecule type" value="Genomic_DNA"/>
</dbReference>
<feature type="signal peptide" evidence="1">
    <location>
        <begin position="1"/>
        <end position="18"/>
    </location>
</feature>
<feature type="chain" id="PRO_5016616380" description="Secreted protein" evidence="1">
    <location>
        <begin position="19"/>
        <end position="140"/>
    </location>
</feature>
<evidence type="ECO:0000313" key="2">
    <source>
        <dbReference type="EMBL" id="AXJ08187.1"/>
    </source>
</evidence>
<gene>
    <name evidence="2" type="ORF">CFN16_27495</name>
</gene>
<reference evidence="2 3" key="1">
    <citation type="submission" date="2017-07" db="EMBL/GenBank/DDBJ databases">
        <title>Genome sequence of Pseudomonas NEP1.</title>
        <authorList>
            <person name="Nascimento F.X."/>
        </authorList>
    </citation>
    <scope>NUCLEOTIDE SEQUENCE [LARGE SCALE GENOMIC DNA]</scope>
    <source>
        <strain evidence="2 3">NEP1</strain>
    </source>
</reference>
<evidence type="ECO:0000313" key="3">
    <source>
        <dbReference type="Proteomes" id="UP000254535"/>
    </source>
</evidence>
<organism evidence="2 3">
    <name type="scientific">Pseudomonas fluorescens</name>
    <dbReference type="NCBI Taxonomy" id="294"/>
    <lineage>
        <taxon>Bacteria</taxon>
        <taxon>Pseudomonadati</taxon>
        <taxon>Pseudomonadota</taxon>
        <taxon>Gammaproteobacteria</taxon>
        <taxon>Pseudomonadales</taxon>
        <taxon>Pseudomonadaceae</taxon>
        <taxon>Pseudomonas</taxon>
    </lineage>
</organism>
<protein>
    <recommendedName>
        <fullName evidence="4">Secreted protein</fullName>
    </recommendedName>
</protein>
<keyword evidence="1" id="KW-0732">Signal</keyword>
<evidence type="ECO:0000256" key="1">
    <source>
        <dbReference type="SAM" id="SignalP"/>
    </source>
</evidence>
<name>A0A345V635_PSEFL</name>
<dbReference type="AlphaFoldDB" id="A0A345V635"/>
<accession>A0A345V635</accession>
<dbReference type="Proteomes" id="UP000254535">
    <property type="component" value="Chromosome"/>
</dbReference>